<evidence type="ECO:0000313" key="2">
    <source>
        <dbReference type="EMBL" id="SCO72995.1"/>
    </source>
</evidence>
<dbReference type="VEuPathDB" id="PlasmoDB:PVP01_0001310"/>
<organism evidence="2 3">
    <name type="scientific">Plasmodium vivax</name>
    <name type="common">malaria parasite P. vivax</name>
    <dbReference type="NCBI Taxonomy" id="5855"/>
    <lineage>
        <taxon>Eukaryota</taxon>
        <taxon>Sar</taxon>
        <taxon>Alveolata</taxon>
        <taxon>Apicomplexa</taxon>
        <taxon>Aconoidasida</taxon>
        <taxon>Haemosporida</taxon>
        <taxon>Plasmodiidae</taxon>
        <taxon>Plasmodium</taxon>
        <taxon>Plasmodium (Plasmodium)</taxon>
    </lineage>
</organism>
<evidence type="ECO:0000256" key="1">
    <source>
        <dbReference type="SAM" id="MobiDB-lite"/>
    </source>
</evidence>
<proteinExistence type="predicted"/>
<dbReference type="EMBL" id="LT615265">
    <property type="protein sequence ID" value="SCO72995.1"/>
    <property type="molecule type" value="Genomic_DNA"/>
</dbReference>
<protein>
    <submittedName>
        <fullName evidence="2">Vir protein, putative</fullName>
    </submittedName>
</protein>
<dbReference type="Pfam" id="PF05795">
    <property type="entry name" value="Plasmodium_Vir"/>
    <property type="match status" value="1"/>
</dbReference>
<dbReference type="Proteomes" id="UP000305196">
    <property type="component" value="Chromosome 10"/>
</dbReference>
<reference evidence="2 3" key="1">
    <citation type="submission" date="2016-07" db="EMBL/GenBank/DDBJ databases">
        <authorList>
            <consortium name="Pathogen Informatics"/>
        </authorList>
    </citation>
    <scope>NUCLEOTIDE SEQUENCE [LARGE SCALE GENOMIC DNA]</scope>
</reference>
<evidence type="ECO:0000313" key="3">
    <source>
        <dbReference type="Proteomes" id="UP000305196"/>
    </source>
</evidence>
<dbReference type="InterPro" id="IPR008780">
    <property type="entry name" value="Plasmodium_Vir"/>
</dbReference>
<name>A0A1G4HDN9_PLAVI</name>
<dbReference type="VEuPathDB" id="PlasmoDB:PVW1_100017900"/>
<feature type="region of interest" description="Disordered" evidence="1">
    <location>
        <begin position="242"/>
        <end position="273"/>
    </location>
</feature>
<gene>
    <name evidence="2" type="ORF">PVC01_100006600</name>
</gene>
<accession>A0A1G4HDN9</accession>
<dbReference type="AlphaFoldDB" id="A0A1G4HDN9"/>
<sequence>MYEEFDSNIDDDDKNKHSYSTLCGYYDGGIFGGKISKYKDTCMKLIRNLGFIKVDPLYFNYNYNRCNILYNWIYNSKKKDKITDDIIKNCYNDYVGAKETIKDNLKCIYHSYDDEYIAPENIMLLNVFDFHIDAARDTMNGVNNDLKLSCLKYICEFVNIYNKMNSKYCQGADPSDQKQRNTCQYLSTFKQKYNIFYNTLKENDKIPYIDDGNTEYMNKCKLDEKSPTFPAVVQDDKSQYSHLGRDIQDGPYPYPSQPTDSKPDQKNSMSSTISTTVGTVAGASSVLALLYKFTPGRKWIHSGFGGRRARIGSNLYEEGASKLLYNGPEREDFSSYNQRYDIGYSPV</sequence>
<dbReference type="VEuPathDB" id="PlasmoDB:PVPAM_000028900"/>